<evidence type="ECO:0000256" key="1">
    <source>
        <dbReference type="SAM" id="MobiDB-lite"/>
    </source>
</evidence>
<comment type="caution">
    <text evidence="2">The sequence shown here is derived from an EMBL/GenBank/DDBJ whole genome shotgun (WGS) entry which is preliminary data.</text>
</comment>
<name>A0A8T1U1D8_9STRA</name>
<feature type="region of interest" description="Disordered" evidence="1">
    <location>
        <begin position="123"/>
        <end position="164"/>
    </location>
</feature>
<protein>
    <submittedName>
        <fullName evidence="2">Uncharacterized protein</fullName>
    </submittedName>
</protein>
<dbReference type="AlphaFoldDB" id="A0A8T1U1D8"/>
<gene>
    <name evidence="2" type="ORF">JG687_00013459</name>
</gene>
<organism evidence="2 3">
    <name type="scientific">Phytophthora cactorum</name>
    <dbReference type="NCBI Taxonomy" id="29920"/>
    <lineage>
        <taxon>Eukaryota</taxon>
        <taxon>Sar</taxon>
        <taxon>Stramenopiles</taxon>
        <taxon>Oomycota</taxon>
        <taxon>Peronosporomycetes</taxon>
        <taxon>Peronosporales</taxon>
        <taxon>Peronosporaceae</taxon>
        <taxon>Phytophthora</taxon>
    </lineage>
</organism>
<evidence type="ECO:0000313" key="2">
    <source>
        <dbReference type="EMBL" id="KAG6951681.1"/>
    </source>
</evidence>
<dbReference type="Proteomes" id="UP000688947">
    <property type="component" value="Unassembled WGS sequence"/>
</dbReference>
<dbReference type="EMBL" id="JAENGZ010000988">
    <property type="protein sequence ID" value="KAG6951681.1"/>
    <property type="molecule type" value="Genomic_DNA"/>
</dbReference>
<dbReference type="OrthoDB" id="123038at2759"/>
<sequence length="164" mass="18802">MNGFFTDNQTKQKAYDRYYNAMARSDFVQGAKLKGMIQQQSLDEASSDSLAKLFQQVMNKSRDYDYDKITSKLTKKAPSVIKGEDVKKTKAFTYVPEQTDTHARQKDSPLSYEEAINDENFKKHMNGNELHKINQGNRSGASRSKSSKEVLEKTQRVSQQDFPK</sequence>
<dbReference type="VEuPathDB" id="FungiDB:PC110_g18872"/>
<evidence type="ECO:0000313" key="3">
    <source>
        <dbReference type="Proteomes" id="UP000688947"/>
    </source>
</evidence>
<proteinExistence type="predicted"/>
<feature type="compositionally biased region" description="Basic and acidic residues" evidence="1">
    <location>
        <begin position="146"/>
        <end position="155"/>
    </location>
</feature>
<accession>A0A8T1U1D8</accession>
<reference evidence="2" key="1">
    <citation type="submission" date="2021-01" db="EMBL/GenBank/DDBJ databases">
        <title>Phytophthora aleatoria, a newly-described species from Pinus radiata is distinct from Phytophthora cactorum isolates based on comparative genomics.</title>
        <authorList>
            <person name="Mcdougal R."/>
            <person name="Panda P."/>
            <person name="Williams N."/>
            <person name="Studholme D.J."/>
        </authorList>
    </citation>
    <scope>NUCLEOTIDE SEQUENCE</scope>
    <source>
        <strain evidence="2">NZFS 3830</strain>
    </source>
</reference>
<feature type="compositionally biased region" description="Polar residues" evidence="1">
    <location>
        <begin position="134"/>
        <end position="144"/>
    </location>
</feature>